<dbReference type="InterPro" id="IPR007848">
    <property type="entry name" value="Small_mtfrase_dom"/>
</dbReference>
<dbReference type="Pfam" id="PF05175">
    <property type="entry name" value="MTS"/>
    <property type="match status" value="1"/>
</dbReference>
<dbReference type="InterPro" id="IPR002052">
    <property type="entry name" value="DNA_methylase_N6_adenine_CS"/>
</dbReference>
<name>A0ABX1JBN0_9PSEU</name>
<keyword evidence="1" id="KW-0963">Cytoplasm</keyword>
<keyword evidence="3 6" id="KW-0489">Methyltransferase</keyword>
<evidence type="ECO:0000313" key="6">
    <source>
        <dbReference type="EMBL" id="NKQ57104.1"/>
    </source>
</evidence>
<accession>A0ABX1JBN0</accession>
<dbReference type="PANTHER" id="PTHR47816">
    <property type="entry name" value="RIBOSOMAL RNA SMALL SUBUNIT METHYLTRANSFERASE C"/>
    <property type="match status" value="1"/>
</dbReference>
<dbReference type="InterPro" id="IPR029063">
    <property type="entry name" value="SAM-dependent_MTases_sf"/>
</dbReference>
<keyword evidence="4" id="KW-0808">Transferase</keyword>
<evidence type="ECO:0000256" key="3">
    <source>
        <dbReference type="ARBA" id="ARBA00022603"/>
    </source>
</evidence>
<evidence type="ECO:0000313" key="7">
    <source>
        <dbReference type="Proteomes" id="UP000715441"/>
    </source>
</evidence>
<dbReference type="CDD" id="cd02440">
    <property type="entry name" value="AdoMet_MTases"/>
    <property type="match status" value="1"/>
</dbReference>
<feature type="domain" description="Methyltransferase small" evidence="5">
    <location>
        <begin position="48"/>
        <end position="177"/>
    </location>
</feature>
<evidence type="ECO:0000256" key="1">
    <source>
        <dbReference type="ARBA" id="ARBA00022490"/>
    </source>
</evidence>
<dbReference type="GO" id="GO:0008168">
    <property type="term" value="F:methyltransferase activity"/>
    <property type="evidence" value="ECO:0007669"/>
    <property type="project" value="UniProtKB-KW"/>
</dbReference>
<dbReference type="PROSITE" id="PS00092">
    <property type="entry name" value="N6_MTASE"/>
    <property type="match status" value="1"/>
</dbReference>
<proteinExistence type="predicted"/>
<dbReference type="Gene3D" id="3.40.50.150">
    <property type="entry name" value="Vaccinia Virus protein VP39"/>
    <property type="match status" value="1"/>
</dbReference>
<evidence type="ECO:0000256" key="4">
    <source>
        <dbReference type="ARBA" id="ARBA00022679"/>
    </source>
</evidence>
<dbReference type="SUPFAM" id="SSF53335">
    <property type="entry name" value="S-adenosyl-L-methionine-dependent methyltransferases"/>
    <property type="match status" value="1"/>
</dbReference>
<protein>
    <submittedName>
        <fullName evidence="6">Methyltransferase</fullName>
    </submittedName>
</protein>
<organism evidence="6 7">
    <name type="scientific">Amycolatopsis acididurans</name>
    <dbReference type="NCBI Taxonomy" id="2724524"/>
    <lineage>
        <taxon>Bacteria</taxon>
        <taxon>Bacillati</taxon>
        <taxon>Actinomycetota</taxon>
        <taxon>Actinomycetes</taxon>
        <taxon>Pseudonocardiales</taxon>
        <taxon>Pseudonocardiaceae</taxon>
        <taxon>Amycolatopsis</taxon>
    </lineage>
</organism>
<keyword evidence="7" id="KW-1185">Reference proteome</keyword>
<dbReference type="GO" id="GO:0032259">
    <property type="term" value="P:methylation"/>
    <property type="evidence" value="ECO:0007669"/>
    <property type="project" value="UniProtKB-KW"/>
</dbReference>
<evidence type="ECO:0000256" key="2">
    <source>
        <dbReference type="ARBA" id="ARBA00022552"/>
    </source>
</evidence>
<keyword evidence="2" id="KW-0698">rRNA processing</keyword>
<dbReference type="PANTHER" id="PTHR47816:SF4">
    <property type="entry name" value="RIBOSOMAL RNA SMALL SUBUNIT METHYLTRANSFERASE C"/>
    <property type="match status" value="1"/>
</dbReference>
<reference evidence="6 7" key="1">
    <citation type="submission" date="2020-04" db="EMBL/GenBank/DDBJ databases">
        <title>Novel species.</title>
        <authorList>
            <person name="Teo W.F.A."/>
            <person name="Lipun K."/>
            <person name="Srisuk N."/>
            <person name="Duangmal K."/>
        </authorList>
    </citation>
    <scope>NUCLEOTIDE SEQUENCE [LARGE SCALE GENOMIC DNA]</scope>
    <source>
        <strain evidence="6 7">K13G38</strain>
    </source>
</reference>
<dbReference type="EMBL" id="JAAXLS010000031">
    <property type="protein sequence ID" value="NKQ57104.1"/>
    <property type="molecule type" value="Genomic_DNA"/>
</dbReference>
<dbReference type="Proteomes" id="UP000715441">
    <property type="component" value="Unassembled WGS sequence"/>
</dbReference>
<comment type="caution">
    <text evidence="6">The sequence shown here is derived from an EMBL/GenBank/DDBJ whole genome shotgun (WGS) entry which is preliminary data.</text>
</comment>
<sequence length="231" mass="25413">MMSAERAACLREWQERAYRRGRRARQDVTYLGCELVIPPGVMPITPVSNLLGQAVLNEVGAGERVLDMGTGSGVNAILAASQGASVLAVDINPDAVTTARNNVRRNGFEDLVEVRENDVFGAVEGAFDLIVFDPPFRWFRPRDSFEMASTDENYAAMTRFFGEARTHLTPGGRMLVFFGTTGDLAYLLHLAEGAGFSHTVLAERESGDDAYFTYRMSLSAPRPSRGRGRLR</sequence>
<evidence type="ECO:0000259" key="5">
    <source>
        <dbReference type="Pfam" id="PF05175"/>
    </source>
</evidence>
<dbReference type="InterPro" id="IPR046977">
    <property type="entry name" value="RsmC/RlmG"/>
</dbReference>
<gene>
    <name evidence="6" type="ORF">HFP15_29960</name>
</gene>